<dbReference type="AlphaFoldDB" id="A0A9D1R0S2"/>
<accession>A0A9D1R0S2</accession>
<feature type="domain" description="DUF4037" evidence="1">
    <location>
        <begin position="126"/>
        <end position="225"/>
    </location>
</feature>
<evidence type="ECO:0000259" key="1">
    <source>
        <dbReference type="Pfam" id="PF13228"/>
    </source>
</evidence>
<protein>
    <submittedName>
        <fullName evidence="2">DUF4037 domain-containing protein</fullName>
    </submittedName>
</protein>
<evidence type="ECO:0000313" key="3">
    <source>
        <dbReference type="Proteomes" id="UP000824264"/>
    </source>
</evidence>
<name>A0A9D1R0S2_9BACT</name>
<organism evidence="2 3">
    <name type="scientific">Candidatus Bilophila faecipullorum</name>
    <dbReference type="NCBI Taxonomy" id="2838482"/>
    <lineage>
        <taxon>Bacteria</taxon>
        <taxon>Pseudomonadati</taxon>
        <taxon>Thermodesulfobacteriota</taxon>
        <taxon>Desulfovibrionia</taxon>
        <taxon>Desulfovibrionales</taxon>
        <taxon>Desulfovibrionaceae</taxon>
        <taxon>Bilophila</taxon>
    </lineage>
</organism>
<dbReference type="Proteomes" id="UP000824264">
    <property type="component" value="Unassembled WGS sequence"/>
</dbReference>
<sequence>MKGLDLSRAFWEQCARPLFRRELPAFLDRAAIGLVGEGSECFGYDDEISRDHDWGPAFCLWLPQGEWETWTDKVEPLLARLPDSYEGFPVRMAPERRMGRVGPLSIEGFYAKFTGLPHPPRDWKQWRAVPEHFLAVCTNGAVFSDVPGTFTAFRDALLTYYPEDVRLKKMAARCMGMAQAGQYNLLRSLRRGETATCMLAAARFSEQAISMIFLLNRRYMPFYKWAHRGVGELPVLGRETADCVTRLAGLDWTLGPRLEDKAGGIVETLCEAVAERLRAEGLSDAPGAWLLEHGPSVQSRITTP</sequence>
<dbReference type="Pfam" id="PF13228">
    <property type="entry name" value="DUF4037"/>
    <property type="match status" value="1"/>
</dbReference>
<reference evidence="2" key="1">
    <citation type="journal article" date="2021" name="PeerJ">
        <title>Extensive microbial diversity within the chicken gut microbiome revealed by metagenomics and culture.</title>
        <authorList>
            <person name="Gilroy R."/>
            <person name="Ravi A."/>
            <person name="Getino M."/>
            <person name="Pursley I."/>
            <person name="Horton D.L."/>
            <person name="Alikhan N.F."/>
            <person name="Baker D."/>
            <person name="Gharbi K."/>
            <person name="Hall N."/>
            <person name="Watson M."/>
            <person name="Adriaenssens E.M."/>
            <person name="Foster-Nyarko E."/>
            <person name="Jarju S."/>
            <person name="Secka A."/>
            <person name="Antonio M."/>
            <person name="Oren A."/>
            <person name="Chaudhuri R.R."/>
            <person name="La Ragione R."/>
            <person name="Hildebrand F."/>
            <person name="Pallen M.J."/>
        </authorList>
    </citation>
    <scope>NUCLEOTIDE SEQUENCE</scope>
    <source>
        <strain evidence="2">ChiSxjej5B17-1746</strain>
    </source>
</reference>
<proteinExistence type="predicted"/>
<dbReference type="InterPro" id="IPR025117">
    <property type="entry name" value="DUF4037"/>
</dbReference>
<comment type="caution">
    <text evidence="2">The sequence shown here is derived from an EMBL/GenBank/DDBJ whole genome shotgun (WGS) entry which is preliminary data.</text>
</comment>
<dbReference type="EMBL" id="DXGI01000227">
    <property type="protein sequence ID" value="HIW78710.1"/>
    <property type="molecule type" value="Genomic_DNA"/>
</dbReference>
<feature type="non-terminal residue" evidence="2">
    <location>
        <position position="304"/>
    </location>
</feature>
<reference evidence="2" key="2">
    <citation type="submission" date="2021-04" db="EMBL/GenBank/DDBJ databases">
        <authorList>
            <person name="Gilroy R."/>
        </authorList>
    </citation>
    <scope>NUCLEOTIDE SEQUENCE</scope>
    <source>
        <strain evidence="2">ChiSxjej5B17-1746</strain>
    </source>
</reference>
<gene>
    <name evidence="2" type="ORF">H9874_06165</name>
</gene>
<evidence type="ECO:0000313" key="2">
    <source>
        <dbReference type="EMBL" id="HIW78710.1"/>
    </source>
</evidence>